<gene>
    <name evidence="1" type="ORF">EQY75_13580</name>
</gene>
<dbReference type="Proteomes" id="UP000290889">
    <property type="component" value="Chromosome"/>
</dbReference>
<evidence type="ECO:0000313" key="2">
    <source>
        <dbReference type="Proteomes" id="UP000290889"/>
    </source>
</evidence>
<dbReference type="OrthoDB" id="1446480at2"/>
<reference evidence="1 2" key="1">
    <citation type="submission" date="2019-01" db="EMBL/GenBank/DDBJ databases">
        <title>Muriicola soli sp. nov., isolated from soil.</title>
        <authorList>
            <person name="Kang H.J."/>
            <person name="Kim S.B."/>
        </authorList>
    </citation>
    <scope>NUCLEOTIDE SEQUENCE [LARGE SCALE GENOMIC DNA]</scope>
    <source>
        <strain evidence="1 2">MMS17-SY002</strain>
    </source>
</reference>
<dbReference type="EMBL" id="CP035544">
    <property type="protein sequence ID" value="QBA65468.1"/>
    <property type="molecule type" value="Genomic_DNA"/>
</dbReference>
<dbReference type="AlphaFoldDB" id="A0A411ECW0"/>
<dbReference type="RefSeq" id="WP_129606722.1">
    <property type="nucleotide sequence ID" value="NZ_CP035544.1"/>
</dbReference>
<protein>
    <submittedName>
        <fullName evidence="1">Uncharacterized protein</fullName>
    </submittedName>
</protein>
<sequence length="127" mass="14642">MKYAYLICLSITIFKGCSQEFKGELLESVRYSVSTRGYYYELVASPEYTMIKKDRNLDTYHKTPMSQEDWNTIINMLKRVDVYTLENLETQTGMSSADRAAMAELSVVYDKEEYITNLFDEGSPPGP</sequence>
<name>A0A411ECW0_9FLAO</name>
<keyword evidence="2" id="KW-1185">Reference proteome</keyword>
<organism evidence="1 2">
    <name type="scientific">Muriicola soli</name>
    <dbReference type="NCBI Taxonomy" id="2507538"/>
    <lineage>
        <taxon>Bacteria</taxon>
        <taxon>Pseudomonadati</taxon>
        <taxon>Bacteroidota</taxon>
        <taxon>Flavobacteriia</taxon>
        <taxon>Flavobacteriales</taxon>
        <taxon>Flavobacteriaceae</taxon>
        <taxon>Muriicola</taxon>
    </lineage>
</organism>
<proteinExistence type="predicted"/>
<accession>A0A411ECW0</accession>
<dbReference type="KEGG" id="mur:EQY75_13580"/>
<evidence type="ECO:0000313" key="1">
    <source>
        <dbReference type="EMBL" id="QBA65468.1"/>
    </source>
</evidence>